<feature type="non-terminal residue" evidence="1">
    <location>
        <position position="1"/>
    </location>
</feature>
<sequence>RRTIKKLWIEFIAARTVRGYRDTERVVDISTDVAQVQLLDIPVDVELKEGEVFRAGFYDRSGSGGEQDVVVFYEEIEI</sequence>
<proteinExistence type="predicted"/>
<gene>
    <name evidence="1" type="ORF">S12H4_39191</name>
</gene>
<protein>
    <submittedName>
        <fullName evidence="1">Uncharacterized protein</fullName>
    </submittedName>
</protein>
<reference evidence="1" key="1">
    <citation type="journal article" date="2014" name="Front. Microbiol.">
        <title>High frequency of phylogenetically diverse reductive dehalogenase-homologous genes in deep subseafloor sedimentary metagenomes.</title>
        <authorList>
            <person name="Kawai M."/>
            <person name="Futagami T."/>
            <person name="Toyoda A."/>
            <person name="Takaki Y."/>
            <person name="Nishi S."/>
            <person name="Hori S."/>
            <person name="Arai W."/>
            <person name="Tsubouchi T."/>
            <person name="Morono Y."/>
            <person name="Uchiyama I."/>
            <person name="Ito T."/>
            <person name="Fujiyama A."/>
            <person name="Inagaki F."/>
            <person name="Takami H."/>
        </authorList>
    </citation>
    <scope>NUCLEOTIDE SEQUENCE</scope>
    <source>
        <strain evidence="1">Expedition CK06-06</strain>
    </source>
</reference>
<accession>X1U3R9</accession>
<dbReference type="EMBL" id="BARW01023660">
    <property type="protein sequence ID" value="GAI98276.1"/>
    <property type="molecule type" value="Genomic_DNA"/>
</dbReference>
<organism evidence="1">
    <name type="scientific">marine sediment metagenome</name>
    <dbReference type="NCBI Taxonomy" id="412755"/>
    <lineage>
        <taxon>unclassified sequences</taxon>
        <taxon>metagenomes</taxon>
        <taxon>ecological metagenomes</taxon>
    </lineage>
</organism>
<dbReference type="AlphaFoldDB" id="X1U3R9"/>
<name>X1U3R9_9ZZZZ</name>
<evidence type="ECO:0000313" key="1">
    <source>
        <dbReference type="EMBL" id="GAI98276.1"/>
    </source>
</evidence>
<comment type="caution">
    <text evidence="1">The sequence shown here is derived from an EMBL/GenBank/DDBJ whole genome shotgun (WGS) entry which is preliminary data.</text>
</comment>